<proteinExistence type="predicted"/>
<feature type="region of interest" description="Disordered" evidence="1">
    <location>
        <begin position="471"/>
        <end position="526"/>
    </location>
</feature>
<accession>A0ABR1IL21</accession>
<gene>
    <name evidence="2" type="ORF">VKT23_020640</name>
</gene>
<dbReference type="Proteomes" id="UP001498398">
    <property type="component" value="Unassembled WGS sequence"/>
</dbReference>
<evidence type="ECO:0000313" key="2">
    <source>
        <dbReference type="EMBL" id="KAK7433665.1"/>
    </source>
</evidence>
<reference evidence="2 3" key="1">
    <citation type="submission" date="2024-01" db="EMBL/GenBank/DDBJ databases">
        <title>A draft genome for the cacao thread blight pathogen Marasmiellus scandens.</title>
        <authorList>
            <person name="Baruah I.K."/>
            <person name="Leung J."/>
            <person name="Bukari Y."/>
            <person name="Amoako-Attah I."/>
            <person name="Meinhardt L.W."/>
            <person name="Bailey B.A."/>
            <person name="Cohen S.P."/>
        </authorList>
    </citation>
    <scope>NUCLEOTIDE SEQUENCE [LARGE SCALE GENOMIC DNA]</scope>
    <source>
        <strain evidence="2 3">GH-19</strain>
    </source>
</reference>
<evidence type="ECO:0008006" key="4">
    <source>
        <dbReference type="Google" id="ProtNLM"/>
    </source>
</evidence>
<evidence type="ECO:0000256" key="1">
    <source>
        <dbReference type="SAM" id="MobiDB-lite"/>
    </source>
</evidence>
<feature type="compositionally biased region" description="Polar residues" evidence="1">
    <location>
        <begin position="97"/>
        <end position="107"/>
    </location>
</feature>
<comment type="caution">
    <text evidence="2">The sequence shown here is derived from an EMBL/GenBank/DDBJ whole genome shotgun (WGS) entry which is preliminary data.</text>
</comment>
<feature type="region of interest" description="Disordered" evidence="1">
    <location>
        <begin position="1490"/>
        <end position="1540"/>
    </location>
</feature>
<keyword evidence="3" id="KW-1185">Reference proteome</keyword>
<name>A0ABR1IL21_9AGAR</name>
<feature type="region of interest" description="Disordered" evidence="1">
    <location>
        <begin position="97"/>
        <end position="118"/>
    </location>
</feature>
<sequence>MSVSSSDESIDPTLLKAVMQGTGFSQSIDLSDDSHSDENVDPELCSKILRKLQLSNDDVSEDSSPDEIVSPRLCSQILKEAHDTSLKSPVLRMESKPTQLQAISRGSANEADEYQPPNDNYVPQPDETINIINQVWPLINQQFFHPNAMTIVLSQLKTLQFRRWIDYSCIETYLILERLAKAPQDLMCNFVPQSFHTEYRVAPDMDIQELRNRYQRVFSGMTSQTITLASTLINPASIHWFGMVVNGQTQTAYILGKELEEGLDLHAADKWHEYQGLEIYQCLCELHGWSSDPPRKVFGVNWRQVGGTECGAYVGDVLVAIQNSGLATAAYGTPILQPLHCTHQFRVQALTTLHTFALLQISKYVTFFYNYPDLAISVDHHADKVVDSMEVTYLNSGGPQDHAQALLQEPLDNLKRAIDACERCHQEANHHQRQILQPISRSTASPPTLASLVDAYPLLKGARTFSIRVEHNSSGGMEINPPDVDSDPEDGGNSHSEHKDLQPKSSSLRSGQALPNLNQDAGVGRRFPRQIPSVPLLTVPLKGLFHSFQDGYDQYTGGPTLEALARLPEELGLFAHPTLYYYANQAAIINPLSSIDEWADRGWRLLPSSFQSFHLMKPHQLANHLLPEISDSPSSFMPDNNSDHDFDDAHTITLQDFLKLIKTDPMVALTGKMPPHPVLSDSYIQIDLQQDSQSPSILHKVVDIDSFIFLSRKPKFLASISFYSTPLHRNRAPLYRHNHVYLDLLSPPSPMDQARADPTQPTPPRSEWYTKTFKLSQIPHLSLARLSRGADLLIFFPRMTHKSMYSVYWATNIDYYMKSMFYDEILEPALRACKPGWDHQYAVHSQAEWSQKQGKSKTPISLEIQPNEWDTLLAEMSSKITSPFNAGRYDCFGSFFFCLTIKGCKDFTKTAVSDHETPDEALKRSLRKLQTEMYYFDFNSTDRDSGNETFVDIGFTVTPPNDPALVGLWKLDKLEESFGAGGYLSGQLHRLNTIDGVGGLMAEMKHGHMQQSHVLFSTAYNVIYEAFRRHDNEVQSFNIEDIAKNTLGFKDDYNHLISTLARISTDPISYGVRREFRVGFETLGSLASGAPEEPDAILKLENVKDSMLWIPKTLWCQFLIARAKALKTLHSTVYIRHPRPDNYLVLCGLISYLMQAIISTPVLVPTFVREALRNLYFGAVMARCGMFFLHDLDLAKANLIPSIRQKDDYLIWKEANININLPKAMDTYTESAKKDPHIGQKIAKSMLSQTLKNRPWAVVQDWAYPQSDLLDFHSALDSSPKATAAGLFMKFTVAVWQLLDDGKKRDSGPAQVASLKQALEFWTVRSRADALVGFHFRSIRGDTATAFAKRRSMWFPSCDVVLTGKWKLLQGAYINEYRKEISGTGPEQQIELDEALAHILTHCQCLPDSTDREPWHTDANRQVILVVNPGAIDSQKVKNNSKGFSKHKRSIMKTGKEFVEQMINLFQPGLPEKARKGAVRQFQNAMKQLKAKEKNRNWGKATENIRDSDSHMQTESWENIKYSRDRERERERERERKNTG</sequence>
<feature type="compositionally biased region" description="Basic and acidic residues" evidence="1">
    <location>
        <begin position="1521"/>
        <end position="1540"/>
    </location>
</feature>
<dbReference type="EMBL" id="JBANRG010000145">
    <property type="protein sequence ID" value="KAK7433665.1"/>
    <property type="molecule type" value="Genomic_DNA"/>
</dbReference>
<feature type="compositionally biased region" description="Basic and acidic residues" evidence="1">
    <location>
        <begin position="1503"/>
        <end position="1512"/>
    </location>
</feature>
<feature type="compositionally biased region" description="Polar residues" evidence="1">
    <location>
        <begin position="503"/>
        <end position="519"/>
    </location>
</feature>
<evidence type="ECO:0000313" key="3">
    <source>
        <dbReference type="Proteomes" id="UP001498398"/>
    </source>
</evidence>
<organism evidence="2 3">
    <name type="scientific">Marasmiellus scandens</name>
    <dbReference type="NCBI Taxonomy" id="2682957"/>
    <lineage>
        <taxon>Eukaryota</taxon>
        <taxon>Fungi</taxon>
        <taxon>Dikarya</taxon>
        <taxon>Basidiomycota</taxon>
        <taxon>Agaricomycotina</taxon>
        <taxon>Agaricomycetes</taxon>
        <taxon>Agaricomycetidae</taxon>
        <taxon>Agaricales</taxon>
        <taxon>Marasmiineae</taxon>
        <taxon>Omphalotaceae</taxon>
        <taxon>Marasmiellus</taxon>
    </lineage>
</organism>
<protein>
    <recommendedName>
        <fullName evidence="4">Ubiquitin-like protease family profile domain-containing protein</fullName>
    </recommendedName>
</protein>